<dbReference type="SUPFAM" id="SSF56925">
    <property type="entry name" value="OMPA-like"/>
    <property type="match status" value="1"/>
</dbReference>
<keyword evidence="2" id="KW-0732">Signal</keyword>
<dbReference type="OrthoDB" id="1149075at2"/>
<dbReference type="InterPro" id="IPR000498">
    <property type="entry name" value="OmpA-like_TM_dom"/>
</dbReference>
<feature type="chain" id="PRO_5031200729" evidence="2">
    <location>
        <begin position="26"/>
        <end position="232"/>
    </location>
</feature>
<dbReference type="Proteomes" id="UP000242886">
    <property type="component" value="Chromosome SDENCHOL"/>
</dbReference>
<feature type="signal peptide" evidence="2">
    <location>
        <begin position="1"/>
        <end position="25"/>
    </location>
</feature>
<evidence type="ECO:0000259" key="3">
    <source>
        <dbReference type="Pfam" id="PF01389"/>
    </source>
</evidence>
<accession>A0A7Z7HU04</accession>
<keyword evidence="4" id="KW-0812">Transmembrane</keyword>
<sequence length="232" mass="24635">MKRTQRLAASLIVVFAATAASSAQALELSEDMYLVVTVGKSIKKHTPMQLDNNATMVKSGVPASAISSTQTSGKNGYKLQLGYQLHENFAVEGGYVNLGKTDYHADYSYKGPGLLPPTYTGTASRTTKISGFNIVGIASNPISEDLSVFAKAGGFYAQVKTDSSSTGAHAGLGNGGLDKTRWRGLMGVGANYRIDEDFGIRAEFERYNKLGDKASVGTIDINLMSLGLIGKF</sequence>
<dbReference type="Gene3D" id="2.40.160.20">
    <property type="match status" value="1"/>
</dbReference>
<evidence type="ECO:0000256" key="1">
    <source>
        <dbReference type="ARBA" id="ARBA00004442"/>
    </source>
</evidence>
<reference evidence="4" key="1">
    <citation type="submission" date="2017-03" db="EMBL/GenBank/DDBJ databases">
        <authorList>
            <consortium name="AG Boll"/>
        </authorList>
    </citation>
    <scope>NUCLEOTIDE SEQUENCE [LARGE SCALE GENOMIC DNA]</scope>
    <source>
        <strain evidence="4">Chol</strain>
    </source>
</reference>
<comment type="subcellular location">
    <subcellularLocation>
        <location evidence="1">Cell outer membrane</location>
    </subcellularLocation>
</comment>
<feature type="domain" description="Outer membrane protein OmpA-like transmembrane" evidence="3">
    <location>
        <begin position="32"/>
        <end position="232"/>
    </location>
</feature>
<gene>
    <name evidence="4" type="ORF">SDENCHOL_21240</name>
</gene>
<evidence type="ECO:0000313" key="4">
    <source>
        <dbReference type="EMBL" id="SMB31845.1"/>
    </source>
</evidence>
<dbReference type="GO" id="GO:0009279">
    <property type="term" value="C:cell outer membrane"/>
    <property type="evidence" value="ECO:0007669"/>
    <property type="project" value="UniProtKB-SubCell"/>
</dbReference>
<protein>
    <submittedName>
        <fullName evidence="4">OmpA domain protein transmembrane region-containing protein</fullName>
    </submittedName>
</protein>
<name>A0A7Z7HU04_9PROT</name>
<dbReference type="RefSeq" id="WP_067170503.1">
    <property type="nucleotide sequence ID" value="NZ_LFZK01000001.1"/>
</dbReference>
<dbReference type="EMBL" id="LT837803">
    <property type="protein sequence ID" value="SMB31845.1"/>
    <property type="molecule type" value="Genomic_DNA"/>
</dbReference>
<evidence type="ECO:0000313" key="5">
    <source>
        <dbReference type="Proteomes" id="UP000242886"/>
    </source>
</evidence>
<proteinExistence type="predicted"/>
<dbReference type="InterPro" id="IPR011250">
    <property type="entry name" value="OMP/PagP_B-barrel"/>
</dbReference>
<dbReference type="AlphaFoldDB" id="A0A7Z7HU04"/>
<dbReference type="Pfam" id="PF01389">
    <property type="entry name" value="OmpA_membrane"/>
    <property type="match status" value="1"/>
</dbReference>
<evidence type="ECO:0000256" key="2">
    <source>
        <dbReference type="SAM" id="SignalP"/>
    </source>
</evidence>
<organism evidence="4 5">
    <name type="scientific">Sterolibacterium denitrificans</name>
    <dbReference type="NCBI Taxonomy" id="157592"/>
    <lineage>
        <taxon>Bacteria</taxon>
        <taxon>Pseudomonadati</taxon>
        <taxon>Pseudomonadota</taxon>
        <taxon>Betaproteobacteria</taxon>
        <taxon>Nitrosomonadales</taxon>
        <taxon>Sterolibacteriaceae</taxon>
        <taxon>Sterolibacterium</taxon>
    </lineage>
</organism>
<keyword evidence="5" id="KW-1185">Reference proteome</keyword>
<keyword evidence="4" id="KW-0472">Membrane</keyword>